<dbReference type="GO" id="GO:0008360">
    <property type="term" value="P:regulation of cell shape"/>
    <property type="evidence" value="ECO:0007669"/>
    <property type="project" value="UniProtKB-KW"/>
</dbReference>
<keyword evidence="7 16" id="KW-1133">Transmembrane helix</keyword>
<comment type="similarity">
    <text evidence="11">Belongs to the SEDS family. FtsW subfamily.</text>
</comment>
<feature type="transmembrane region" description="Helical" evidence="16">
    <location>
        <begin position="20"/>
        <end position="38"/>
    </location>
</feature>
<comment type="catalytic activity">
    <reaction evidence="15">
        <text>[GlcNAc-(1-&gt;4)-Mur2Ac(oyl-L-Ala-gamma-D-Glu-L-Lys-D-Ala-D-Ala)](n)-di-trans,octa-cis-undecaprenyl diphosphate + beta-D-GlcNAc-(1-&gt;4)-Mur2Ac(oyl-L-Ala-gamma-D-Glu-L-Lys-D-Ala-D-Ala)-di-trans,octa-cis-undecaprenyl diphosphate = [GlcNAc-(1-&gt;4)-Mur2Ac(oyl-L-Ala-gamma-D-Glu-L-Lys-D-Ala-D-Ala)](n+1)-di-trans,octa-cis-undecaprenyl diphosphate + di-trans,octa-cis-undecaprenyl diphosphate + H(+)</text>
        <dbReference type="Rhea" id="RHEA:23708"/>
        <dbReference type="Rhea" id="RHEA-COMP:9602"/>
        <dbReference type="Rhea" id="RHEA-COMP:9603"/>
        <dbReference type="ChEBI" id="CHEBI:15378"/>
        <dbReference type="ChEBI" id="CHEBI:58405"/>
        <dbReference type="ChEBI" id="CHEBI:60033"/>
        <dbReference type="ChEBI" id="CHEBI:78435"/>
        <dbReference type="EC" id="2.4.99.28"/>
    </reaction>
</comment>
<comment type="subcellular location">
    <subcellularLocation>
        <location evidence="1">Membrane</location>
        <topology evidence="1">Multi-pass membrane protein</topology>
    </subcellularLocation>
</comment>
<evidence type="ECO:0000256" key="6">
    <source>
        <dbReference type="ARBA" id="ARBA00022984"/>
    </source>
</evidence>
<dbReference type="InterPro" id="IPR001182">
    <property type="entry name" value="FtsW/RodA"/>
</dbReference>
<evidence type="ECO:0000256" key="15">
    <source>
        <dbReference type="ARBA" id="ARBA00049902"/>
    </source>
</evidence>
<keyword evidence="3" id="KW-0808">Transferase</keyword>
<evidence type="ECO:0000313" key="20">
    <source>
        <dbReference type="Proteomes" id="UP000270205"/>
    </source>
</evidence>
<evidence type="ECO:0000313" key="19">
    <source>
        <dbReference type="Proteomes" id="UP000255515"/>
    </source>
</evidence>
<feature type="transmembrane region" description="Helical" evidence="16">
    <location>
        <begin position="366"/>
        <end position="387"/>
    </location>
</feature>
<dbReference type="Proteomes" id="UP000270205">
    <property type="component" value="Unassembled WGS sequence"/>
</dbReference>
<evidence type="ECO:0000256" key="13">
    <source>
        <dbReference type="ARBA" id="ARBA00041418"/>
    </source>
</evidence>
<dbReference type="GO" id="GO:0005886">
    <property type="term" value="C:plasma membrane"/>
    <property type="evidence" value="ECO:0007669"/>
    <property type="project" value="TreeGrafter"/>
</dbReference>
<dbReference type="PANTHER" id="PTHR30474:SF2">
    <property type="entry name" value="PEPTIDOGLYCAN GLYCOSYLTRANSFERASE FTSW-RELATED"/>
    <property type="match status" value="1"/>
</dbReference>
<feature type="transmembrane region" description="Helical" evidence="16">
    <location>
        <begin position="333"/>
        <end position="360"/>
    </location>
</feature>
<evidence type="ECO:0000256" key="14">
    <source>
        <dbReference type="ARBA" id="ARBA00044770"/>
    </source>
</evidence>
<dbReference type="EMBL" id="UYIV01000001">
    <property type="protein sequence ID" value="VDH03339.1"/>
    <property type="molecule type" value="Genomic_DNA"/>
</dbReference>
<reference evidence="17 19" key="1">
    <citation type="submission" date="2018-06" db="EMBL/GenBank/DDBJ databases">
        <authorList>
            <consortium name="Pathogen Informatics"/>
            <person name="Doyle S."/>
        </authorList>
    </citation>
    <scope>NUCLEOTIDE SEQUENCE [LARGE SCALE GENOMIC DNA]</scope>
    <source>
        <strain evidence="17 19">NCTC11661</strain>
    </source>
</reference>
<dbReference type="GO" id="GO:0015648">
    <property type="term" value="F:lipid-linked peptidoglycan transporter activity"/>
    <property type="evidence" value="ECO:0007669"/>
    <property type="project" value="TreeGrafter"/>
</dbReference>
<dbReference type="RefSeq" id="WP_002664840.1">
    <property type="nucleotide sequence ID" value="NZ_UFTJ01000003.1"/>
</dbReference>
<dbReference type="EMBL" id="UFTJ01000003">
    <property type="protein sequence ID" value="SUV52261.1"/>
    <property type="molecule type" value="Genomic_DNA"/>
</dbReference>
<keyword evidence="2" id="KW-0328">Glycosyltransferase</keyword>
<evidence type="ECO:0000313" key="18">
    <source>
        <dbReference type="EMBL" id="VDH03339.1"/>
    </source>
</evidence>
<evidence type="ECO:0000256" key="9">
    <source>
        <dbReference type="ARBA" id="ARBA00032370"/>
    </source>
</evidence>
<evidence type="ECO:0000256" key="4">
    <source>
        <dbReference type="ARBA" id="ARBA00022692"/>
    </source>
</evidence>
<keyword evidence="5" id="KW-0133">Cell shape</keyword>
<organism evidence="17 19">
    <name type="scientific">Bergeyella zoohelcum</name>
    <dbReference type="NCBI Taxonomy" id="1015"/>
    <lineage>
        <taxon>Bacteria</taxon>
        <taxon>Pseudomonadati</taxon>
        <taxon>Bacteroidota</taxon>
        <taxon>Flavobacteriia</taxon>
        <taxon>Flavobacteriales</taxon>
        <taxon>Weeksellaceae</taxon>
        <taxon>Bergeyella</taxon>
    </lineage>
</organism>
<dbReference type="Pfam" id="PF01098">
    <property type="entry name" value="FTSW_RODA_SPOVE"/>
    <property type="match status" value="1"/>
</dbReference>
<feature type="transmembrane region" description="Helical" evidence="16">
    <location>
        <begin position="78"/>
        <end position="96"/>
    </location>
</feature>
<dbReference type="PANTHER" id="PTHR30474">
    <property type="entry name" value="CELL CYCLE PROTEIN"/>
    <property type="match status" value="1"/>
</dbReference>
<evidence type="ECO:0000313" key="17">
    <source>
        <dbReference type="EMBL" id="SUV52261.1"/>
    </source>
</evidence>
<feature type="transmembrane region" description="Helical" evidence="16">
    <location>
        <begin position="50"/>
        <end position="71"/>
    </location>
</feature>
<feature type="transmembrane region" description="Helical" evidence="16">
    <location>
        <begin position="116"/>
        <end position="138"/>
    </location>
</feature>
<evidence type="ECO:0000256" key="8">
    <source>
        <dbReference type="ARBA" id="ARBA00023136"/>
    </source>
</evidence>
<keyword evidence="4 16" id="KW-0812">Transmembrane</keyword>
<evidence type="ECO:0000256" key="2">
    <source>
        <dbReference type="ARBA" id="ARBA00022676"/>
    </source>
</evidence>
<gene>
    <name evidence="17" type="primary">mrdB_2</name>
    <name evidence="18" type="synonym">mrdB</name>
    <name evidence="17" type="ORF">NCTC11661_01457</name>
    <name evidence="18" type="ORF">NCTC12929_00721</name>
</gene>
<keyword evidence="8 16" id="KW-0472">Membrane</keyword>
<sequence>MSQLASSFGWNNIKGDKTLWGIVILISLLSVFPVYSASSNLEYIAGEGTTMGHVIKHLGITAFGLGLMWTVQIIRYEYLAKLCLFLLWCFIGLLFYTSFFGTQTIDGASASRWIKIPIIGMTFQPSSFTYVLLIIYLCRYMTRNLGKEIPAWKHILYVFGPILLVFFLVAKDNGSTALMIVGASIIVLILGGFGWKYILGFIATASVLASLFLMIALNTNWIKNNRVDTWKSRIETFMGNKQSDANTAIIDSKENYQIAQATAALVHGGFTGKGPGKSAMKQMLPQSVSDFIFAIVVEEYGFLGAFSLFFLYIIILFRIIMIANKVPGFFGPLLVISMGVILFIQILVNVAVTLSIIPVTGQPLPLISYGGSAMLSTYFLLGVIINVSKGAQILNEEGLSPKQTLEEINDIA</sequence>
<dbReference type="AlphaFoldDB" id="A0A380ZSE9"/>
<proteinExistence type="inferred from homology"/>
<evidence type="ECO:0000256" key="7">
    <source>
        <dbReference type="ARBA" id="ARBA00022989"/>
    </source>
</evidence>
<keyword evidence="6" id="KW-0573">Peptidoglycan synthesis</keyword>
<dbReference type="GO" id="GO:0032153">
    <property type="term" value="C:cell division site"/>
    <property type="evidence" value="ECO:0007669"/>
    <property type="project" value="TreeGrafter"/>
</dbReference>
<accession>A0A380ZSE9</accession>
<evidence type="ECO:0000256" key="10">
    <source>
        <dbReference type="ARBA" id="ARBA00033270"/>
    </source>
</evidence>
<name>A0A380ZSE9_9FLAO</name>
<feature type="transmembrane region" description="Helical" evidence="16">
    <location>
        <begin position="150"/>
        <end position="170"/>
    </location>
</feature>
<dbReference type="GO" id="GO:0009252">
    <property type="term" value="P:peptidoglycan biosynthetic process"/>
    <property type="evidence" value="ECO:0007669"/>
    <property type="project" value="UniProtKB-KW"/>
</dbReference>
<dbReference type="GO" id="GO:0008955">
    <property type="term" value="F:peptidoglycan glycosyltransferase activity"/>
    <property type="evidence" value="ECO:0007669"/>
    <property type="project" value="UniProtKB-EC"/>
</dbReference>
<dbReference type="EC" id="2.4.99.28" evidence="14"/>
<dbReference type="GO" id="GO:0051301">
    <property type="term" value="P:cell division"/>
    <property type="evidence" value="ECO:0007669"/>
    <property type="project" value="InterPro"/>
</dbReference>
<evidence type="ECO:0000256" key="12">
    <source>
        <dbReference type="ARBA" id="ARBA00041185"/>
    </source>
</evidence>
<feature type="transmembrane region" description="Helical" evidence="16">
    <location>
        <begin position="176"/>
        <end position="193"/>
    </location>
</feature>
<evidence type="ECO:0000256" key="5">
    <source>
        <dbReference type="ARBA" id="ARBA00022960"/>
    </source>
</evidence>
<evidence type="ECO:0000256" key="11">
    <source>
        <dbReference type="ARBA" id="ARBA00038053"/>
    </source>
</evidence>
<feature type="transmembrane region" description="Helical" evidence="16">
    <location>
        <begin position="300"/>
        <end position="321"/>
    </location>
</feature>
<evidence type="ECO:0000256" key="3">
    <source>
        <dbReference type="ARBA" id="ARBA00022679"/>
    </source>
</evidence>
<dbReference type="Proteomes" id="UP000255515">
    <property type="component" value="Unassembled WGS sequence"/>
</dbReference>
<evidence type="ECO:0000256" key="1">
    <source>
        <dbReference type="ARBA" id="ARBA00004141"/>
    </source>
</evidence>
<protein>
    <recommendedName>
        <fullName evidence="12">Probable peptidoglycan glycosyltransferase FtsW</fullName>
        <ecNumber evidence="14">2.4.99.28</ecNumber>
    </recommendedName>
    <alternativeName>
        <fullName evidence="13">Cell division protein FtsW</fullName>
    </alternativeName>
    <alternativeName>
        <fullName evidence="10">Cell wall polymerase</fullName>
    </alternativeName>
    <alternativeName>
        <fullName evidence="9">Peptidoglycan polymerase</fullName>
    </alternativeName>
</protein>
<reference evidence="18 20" key="2">
    <citation type="submission" date="2018-11" db="EMBL/GenBank/DDBJ databases">
        <authorList>
            <consortium name="Pathogen Informatics"/>
        </authorList>
    </citation>
    <scope>NUCLEOTIDE SEQUENCE [LARGE SCALE GENOMIC DNA]</scope>
    <source>
        <strain evidence="18 20">NCTC12929</strain>
    </source>
</reference>
<evidence type="ECO:0000256" key="16">
    <source>
        <dbReference type="SAM" id="Phobius"/>
    </source>
</evidence>
<feature type="transmembrane region" description="Helical" evidence="16">
    <location>
        <begin position="198"/>
        <end position="217"/>
    </location>
</feature>